<keyword evidence="5" id="KW-1185">Reference proteome</keyword>
<dbReference type="AlphaFoldDB" id="A0AAW1Q7Q2"/>
<accession>A0AAW1Q7Q2</accession>
<dbReference type="PROSITE" id="PS50086">
    <property type="entry name" value="TBC_RABGAP"/>
    <property type="match status" value="1"/>
</dbReference>
<proteinExistence type="predicted"/>
<dbReference type="Gene3D" id="1.10.472.80">
    <property type="entry name" value="Ypt/Rab-GAP domain of gyp1p, domain 3"/>
    <property type="match status" value="1"/>
</dbReference>
<feature type="region of interest" description="Disordered" evidence="2">
    <location>
        <begin position="541"/>
        <end position="563"/>
    </location>
</feature>
<dbReference type="Pfam" id="PF00566">
    <property type="entry name" value="RabGAP-TBC"/>
    <property type="match status" value="1"/>
</dbReference>
<dbReference type="SMART" id="SM00164">
    <property type="entry name" value="TBC"/>
    <property type="match status" value="1"/>
</dbReference>
<dbReference type="SUPFAM" id="SSF47923">
    <property type="entry name" value="Ypt/Rab-GAP domain of gyp1p"/>
    <property type="match status" value="2"/>
</dbReference>
<feature type="compositionally biased region" description="Low complexity" evidence="2">
    <location>
        <begin position="647"/>
        <end position="662"/>
    </location>
</feature>
<comment type="caution">
    <text evidence="4">The sequence shown here is derived from an EMBL/GenBank/DDBJ whole genome shotgun (WGS) entry which is preliminary data.</text>
</comment>
<feature type="region of interest" description="Disordered" evidence="2">
    <location>
        <begin position="587"/>
        <end position="618"/>
    </location>
</feature>
<dbReference type="Proteomes" id="UP001489004">
    <property type="component" value="Unassembled WGS sequence"/>
</dbReference>
<name>A0AAW1Q7Q2_9CHLO</name>
<evidence type="ECO:0000313" key="5">
    <source>
        <dbReference type="Proteomes" id="UP001489004"/>
    </source>
</evidence>
<dbReference type="InterPro" id="IPR000195">
    <property type="entry name" value="Rab-GAP-TBC_dom"/>
</dbReference>
<dbReference type="InterPro" id="IPR035969">
    <property type="entry name" value="Rab-GAP_TBC_sf"/>
</dbReference>
<evidence type="ECO:0000259" key="3">
    <source>
        <dbReference type="PROSITE" id="PS50086"/>
    </source>
</evidence>
<evidence type="ECO:0000256" key="2">
    <source>
        <dbReference type="SAM" id="MobiDB-lite"/>
    </source>
</evidence>
<dbReference type="GO" id="GO:0031267">
    <property type="term" value="F:small GTPase binding"/>
    <property type="evidence" value="ECO:0007669"/>
    <property type="project" value="TreeGrafter"/>
</dbReference>
<evidence type="ECO:0000256" key="1">
    <source>
        <dbReference type="ARBA" id="ARBA00022468"/>
    </source>
</evidence>
<dbReference type="FunFam" id="1.10.8.270:FF:000001">
    <property type="entry name" value="TBC1 domain family member 1"/>
    <property type="match status" value="1"/>
</dbReference>
<dbReference type="InterPro" id="IPR050302">
    <property type="entry name" value="Rab_GAP_TBC_domain"/>
</dbReference>
<feature type="region of interest" description="Disordered" evidence="2">
    <location>
        <begin position="644"/>
        <end position="670"/>
    </location>
</feature>
<protein>
    <recommendedName>
        <fullName evidence="3">Rab-GAP TBC domain-containing protein</fullName>
    </recommendedName>
</protein>
<feature type="compositionally biased region" description="Polar residues" evidence="2">
    <location>
        <begin position="149"/>
        <end position="160"/>
    </location>
</feature>
<gene>
    <name evidence="4" type="ORF">WJX72_008962</name>
</gene>
<keyword evidence="1" id="KW-0343">GTPase activation</keyword>
<feature type="compositionally biased region" description="Low complexity" evidence="2">
    <location>
        <begin position="168"/>
        <end position="182"/>
    </location>
</feature>
<dbReference type="GO" id="GO:0005096">
    <property type="term" value="F:GTPase activator activity"/>
    <property type="evidence" value="ECO:0007669"/>
    <property type="project" value="UniProtKB-KW"/>
</dbReference>
<dbReference type="PANTHER" id="PTHR47219">
    <property type="entry name" value="RAB GTPASE-ACTIVATING PROTEIN 1-LIKE"/>
    <property type="match status" value="1"/>
</dbReference>
<dbReference type="EMBL" id="JALJOR010000004">
    <property type="protein sequence ID" value="KAK9818215.1"/>
    <property type="molecule type" value="Genomic_DNA"/>
</dbReference>
<evidence type="ECO:0000313" key="4">
    <source>
        <dbReference type="EMBL" id="KAK9818215.1"/>
    </source>
</evidence>
<organism evidence="4 5">
    <name type="scientific">[Myrmecia] bisecta</name>
    <dbReference type="NCBI Taxonomy" id="41462"/>
    <lineage>
        <taxon>Eukaryota</taxon>
        <taxon>Viridiplantae</taxon>
        <taxon>Chlorophyta</taxon>
        <taxon>core chlorophytes</taxon>
        <taxon>Trebouxiophyceae</taxon>
        <taxon>Trebouxiales</taxon>
        <taxon>Trebouxiaceae</taxon>
        <taxon>Myrmecia</taxon>
    </lineage>
</organism>
<dbReference type="PANTHER" id="PTHR47219:SF9">
    <property type="entry name" value="GTPASE ACTIVATING PROTEIN AND CENTROSOME-ASSOCIATED, ISOFORM B"/>
    <property type="match status" value="1"/>
</dbReference>
<reference evidence="4 5" key="1">
    <citation type="journal article" date="2024" name="Nat. Commun.">
        <title>Phylogenomics reveals the evolutionary origins of lichenization in chlorophyte algae.</title>
        <authorList>
            <person name="Puginier C."/>
            <person name="Libourel C."/>
            <person name="Otte J."/>
            <person name="Skaloud P."/>
            <person name="Haon M."/>
            <person name="Grisel S."/>
            <person name="Petersen M."/>
            <person name="Berrin J.G."/>
            <person name="Delaux P.M."/>
            <person name="Dal Grande F."/>
            <person name="Keller J."/>
        </authorList>
    </citation>
    <scope>NUCLEOTIDE SEQUENCE [LARGE SCALE GENOMIC DNA]</scope>
    <source>
        <strain evidence="4 5">SAG 2043</strain>
    </source>
</reference>
<feature type="domain" description="Rab-GAP TBC" evidence="3">
    <location>
        <begin position="112"/>
        <end position="442"/>
    </location>
</feature>
<feature type="region of interest" description="Disordered" evidence="2">
    <location>
        <begin position="145"/>
        <end position="216"/>
    </location>
</feature>
<sequence>MFSKVAEVLTRTAASAGEIIADRELRKKATNLVATRAGAGIKTLQEGVQSGAQNIQHGLNTGITTVQSGPRQIQSMLARLQQRIEEQRLQAQLQAERDAPVDVQMGPVLYEDAPQELRSRLWLALLENPSLTGNLHEQRDLEELLSPKHSGSQTAGSLSSILDERRQSNASASSQDAAAARRVGSQRSGGLDDEQGLAPSRAAGRAGGGGDQPDAAWEMVEGTSQLFDWRGKMGLEAQLQPCFPSQFGPEAETLRHRLMLAAMAMPWPISPEYAEDCKYNVLLQISIGQEEVDEVISRDINRTFPEHPQFGFQQGQQALFRVLKAYSLHDLEVGYCQGMAFVAGIILMYVPEEPSFRTLARLMDSQGPNLRRLYLPGLEGLKQQLRMLEWLMERLYPDLKAHLEAFGAVPVLYASQWFLTVFSCPFPASFSCRVIDVMLIENRAHILLRAALAVLAECDADLMALHDFEDLITYVKIEPVRWAHHRSRKVLNLAVTDFVSDDMIAAAQHAIENGYEGSMSRRSSSITEAAAAAAIAAVESASGPPTRNTSMGRLAGAAAGDPSAEASPLLADVSAKLAAMQAAGVSPNLMPAHPRHPSAGGKAGASGERDGAVEAELASQKADMDADYMAMVLALDVLWAGDNSGVQQQTAQQAQQQQQQQGEDQHAQHS</sequence>
<dbReference type="Gene3D" id="1.10.8.270">
    <property type="entry name" value="putative rabgap domain of human tbc1 domain family member 14 like domains"/>
    <property type="match status" value="1"/>
</dbReference>